<proteinExistence type="predicted"/>
<dbReference type="AlphaFoldDB" id="A0A1G8P5S5"/>
<organism evidence="1 2">
    <name type="scientific">Alteribacillus bidgolensis</name>
    <dbReference type="NCBI Taxonomy" id="930129"/>
    <lineage>
        <taxon>Bacteria</taxon>
        <taxon>Bacillati</taxon>
        <taxon>Bacillota</taxon>
        <taxon>Bacilli</taxon>
        <taxon>Bacillales</taxon>
        <taxon>Bacillaceae</taxon>
        <taxon>Alteribacillus</taxon>
    </lineage>
</organism>
<dbReference type="STRING" id="930129.SAMN05216352_113109"/>
<reference evidence="1 2" key="1">
    <citation type="submission" date="2016-10" db="EMBL/GenBank/DDBJ databases">
        <authorList>
            <person name="de Groot N.N."/>
        </authorList>
    </citation>
    <scope>NUCLEOTIDE SEQUENCE [LARGE SCALE GENOMIC DNA]</scope>
    <source>
        <strain evidence="2">P4B,CCM 7963,CECT 7998,DSM 25260,IBRC-M 10614,KCTC 13821</strain>
    </source>
</reference>
<dbReference type="EMBL" id="FNDU01000013">
    <property type="protein sequence ID" value="SDI87140.1"/>
    <property type="molecule type" value="Genomic_DNA"/>
</dbReference>
<keyword evidence="2" id="KW-1185">Reference proteome</keyword>
<protein>
    <submittedName>
        <fullName evidence="1">Uncharacterized protein</fullName>
    </submittedName>
</protein>
<dbReference type="Proteomes" id="UP000199017">
    <property type="component" value="Unassembled WGS sequence"/>
</dbReference>
<sequence>MFRNWKVIITVFVIVFLMMQFRGRFLHFFLLNRPLRRVAVTIALRIPLVRKYMLTPFSTQ</sequence>
<accession>A0A1G8P5S5</accession>
<evidence type="ECO:0000313" key="1">
    <source>
        <dbReference type="EMBL" id="SDI87140.1"/>
    </source>
</evidence>
<name>A0A1G8P5S5_9BACI</name>
<gene>
    <name evidence="1" type="ORF">SAMN05216352_113109</name>
</gene>
<evidence type="ECO:0000313" key="2">
    <source>
        <dbReference type="Proteomes" id="UP000199017"/>
    </source>
</evidence>
<dbReference type="RefSeq" id="WP_091587196.1">
    <property type="nucleotide sequence ID" value="NZ_FNDU01000013.1"/>
</dbReference>